<accession>A0A344TJ52</accession>
<dbReference type="AlphaFoldDB" id="A0A344TJ52"/>
<dbReference type="OrthoDB" id="949030at2"/>
<dbReference type="Proteomes" id="UP000251993">
    <property type="component" value="Chromosome"/>
</dbReference>
<proteinExistence type="predicted"/>
<dbReference type="KEGG" id="run:DR864_13375"/>
<evidence type="ECO:0000313" key="1">
    <source>
        <dbReference type="EMBL" id="AXE18673.1"/>
    </source>
</evidence>
<dbReference type="EMBL" id="CP030850">
    <property type="protein sequence ID" value="AXE18673.1"/>
    <property type="molecule type" value="Genomic_DNA"/>
</dbReference>
<keyword evidence="2" id="KW-1185">Reference proteome</keyword>
<name>A0A344TJ52_9BACT</name>
<protein>
    <submittedName>
        <fullName evidence="1">Uncharacterized protein</fullName>
    </submittedName>
</protein>
<sequence length="144" mass="15925">MRMGLSLDLVGNTLGVGAQLHGSFRLTDSYYFSFDDRHQYTNIGGGVGATLSRALSVGMSIPNYVTYGIGRGRAMWEFGLTGVRGQKLVISTETTPQTGQLYRTPNEHWQYLVLPLVGYRYTAYSGFMFRVNAPVPGIAFGWIL</sequence>
<gene>
    <name evidence="1" type="ORF">DR864_13375</name>
</gene>
<reference evidence="1 2" key="1">
    <citation type="submission" date="2018-07" db="EMBL/GenBank/DDBJ databases">
        <title>Genome sequencing of Runella.</title>
        <authorList>
            <person name="Baek M.-G."/>
            <person name="Yi H."/>
        </authorList>
    </citation>
    <scope>NUCLEOTIDE SEQUENCE [LARGE SCALE GENOMIC DNA]</scope>
    <source>
        <strain evidence="1 2">HYN0085</strain>
    </source>
</reference>
<evidence type="ECO:0000313" key="2">
    <source>
        <dbReference type="Proteomes" id="UP000251993"/>
    </source>
</evidence>
<organism evidence="1 2">
    <name type="scientific">Runella rosea</name>
    <dbReference type="NCBI Taxonomy" id="2259595"/>
    <lineage>
        <taxon>Bacteria</taxon>
        <taxon>Pseudomonadati</taxon>
        <taxon>Bacteroidota</taxon>
        <taxon>Cytophagia</taxon>
        <taxon>Cytophagales</taxon>
        <taxon>Spirosomataceae</taxon>
        <taxon>Runella</taxon>
    </lineage>
</organism>